<protein>
    <submittedName>
        <fullName evidence="2">Uncharacterized protein</fullName>
    </submittedName>
</protein>
<dbReference type="EMBL" id="HBFK01023273">
    <property type="protein sequence ID" value="CAD8747877.1"/>
    <property type="molecule type" value="Transcribed_RNA"/>
</dbReference>
<reference evidence="2" key="1">
    <citation type="submission" date="2021-01" db="EMBL/GenBank/DDBJ databases">
        <authorList>
            <person name="Corre E."/>
            <person name="Pelletier E."/>
            <person name="Niang G."/>
            <person name="Scheremetjew M."/>
            <person name="Finn R."/>
            <person name="Kale V."/>
            <person name="Holt S."/>
            <person name="Cochrane G."/>
            <person name="Meng A."/>
            <person name="Brown T."/>
            <person name="Cohen L."/>
        </authorList>
    </citation>
    <scope>NUCLEOTIDE SEQUENCE</scope>
    <source>
        <strain evidence="2">CCMP441</strain>
    </source>
</reference>
<accession>A0A6U2G2C1</accession>
<organism evidence="2">
    <name type="scientific">Hemiselmis andersenii</name>
    <name type="common">Cryptophyte alga</name>
    <dbReference type="NCBI Taxonomy" id="464988"/>
    <lineage>
        <taxon>Eukaryota</taxon>
        <taxon>Cryptophyceae</taxon>
        <taxon>Cryptomonadales</taxon>
        <taxon>Hemiselmidaceae</taxon>
        <taxon>Hemiselmis</taxon>
    </lineage>
</organism>
<proteinExistence type="predicted"/>
<keyword evidence="1" id="KW-0732">Signal</keyword>
<feature type="chain" id="PRO_5030159975" evidence="1">
    <location>
        <begin position="23"/>
        <end position="288"/>
    </location>
</feature>
<dbReference type="AlphaFoldDB" id="A0A6U2G2C1"/>
<evidence type="ECO:0000313" key="2">
    <source>
        <dbReference type="EMBL" id="CAD8747877.1"/>
    </source>
</evidence>
<name>A0A6U2G2C1_HEMAN</name>
<sequence>MPSNQLSVVVAVLAAAATVAIALPVSSIHKEGASGYAPPPPAPGTSCMMLNETTCVANTCCNWCAPSAPIPPIANVTIGFCMPMIPVPPTPTPGGGLVCDKTPTDCKLVTAMSSCNQFPECAWVPFGPPGTPAGMCVYNWTRCKSPFEEGIPEAHEEAALARLAHKKAAELAKPSLAPVGTSPAPTPKPPKPTMCNMTTGPACDDCECCQWCSTVFNATGGFCMTLGPFPPPPALNCSKGAVKCEAFKTMADCQDEGLCAWLPVSPTKGKCLFNWNKCKLPPSYGPEM</sequence>
<feature type="signal peptide" evidence="1">
    <location>
        <begin position="1"/>
        <end position="22"/>
    </location>
</feature>
<gene>
    <name evidence="2" type="ORF">HAND1043_LOCUS14374</name>
</gene>
<evidence type="ECO:0000256" key="1">
    <source>
        <dbReference type="SAM" id="SignalP"/>
    </source>
</evidence>